<organism evidence="2 3">
    <name type="scientific">Postia placenta MAD-698-R-SB12</name>
    <dbReference type="NCBI Taxonomy" id="670580"/>
    <lineage>
        <taxon>Eukaryota</taxon>
        <taxon>Fungi</taxon>
        <taxon>Dikarya</taxon>
        <taxon>Basidiomycota</taxon>
        <taxon>Agaricomycotina</taxon>
        <taxon>Agaricomycetes</taxon>
        <taxon>Polyporales</taxon>
        <taxon>Adustoporiaceae</taxon>
        <taxon>Rhodonia</taxon>
    </lineage>
</organism>
<dbReference type="Proteomes" id="UP000194127">
    <property type="component" value="Unassembled WGS sequence"/>
</dbReference>
<name>A0A1X6N3T5_9APHY</name>
<dbReference type="EMBL" id="KZ110596">
    <property type="protein sequence ID" value="OSX63136.1"/>
    <property type="molecule type" value="Genomic_DNA"/>
</dbReference>
<sequence>MENSGGARDRARMEGRTHGEAAQEGEVQKHAIEENEDSDRVYAPICTSLCRRYTVTLGCYGSGWLREDEEAAKDGSRESWSDLGAARLVIEGVASPSFVAVERGEEESQAESARVGGRQGSHGSAPAPPPFRSHLRSPTPDSHLMCDLPPPQLTSYTRQPITVSHLKRRSARLLRPPMATVVQSWACIPVRLAAYPGVVRHTPVLSHTLPPFRVNSPAWSASSQMTHIAAKRLARILSSTHHPCPIRATPTHPPTAQSRDARAQRWLCEEAVCCGSPFTMVDAPHAESALYHTARLWFRVWAFGWTQGMLADDLQHFCLLPIGHILLTELSHNLRHTPARKISFGSISQPPRK</sequence>
<dbReference type="RefSeq" id="XP_024339930.1">
    <property type="nucleotide sequence ID" value="XM_024480788.1"/>
</dbReference>
<proteinExistence type="predicted"/>
<feature type="region of interest" description="Disordered" evidence="1">
    <location>
        <begin position="101"/>
        <end position="144"/>
    </location>
</feature>
<feature type="region of interest" description="Disordered" evidence="1">
    <location>
        <begin position="1"/>
        <end position="35"/>
    </location>
</feature>
<evidence type="ECO:0000313" key="3">
    <source>
        <dbReference type="Proteomes" id="UP000194127"/>
    </source>
</evidence>
<protein>
    <submittedName>
        <fullName evidence="2">Uncharacterized protein</fullName>
    </submittedName>
</protein>
<dbReference type="GeneID" id="36325738"/>
<dbReference type="AlphaFoldDB" id="A0A1X6N3T5"/>
<feature type="compositionally biased region" description="Basic and acidic residues" evidence="1">
    <location>
        <begin position="7"/>
        <end position="33"/>
    </location>
</feature>
<gene>
    <name evidence="2" type="ORF">POSPLADRAFT_1056499</name>
</gene>
<evidence type="ECO:0000256" key="1">
    <source>
        <dbReference type="SAM" id="MobiDB-lite"/>
    </source>
</evidence>
<keyword evidence="3" id="KW-1185">Reference proteome</keyword>
<reference evidence="2 3" key="1">
    <citation type="submission" date="2017-04" db="EMBL/GenBank/DDBJ databases">
        <title>Genome Sequence of the Model Brown-Rot Fungus Postia placenta SB12.</title>
        <authorList>
            <consortium name="DOE Joint Genome Institute"/>
            <person name="Gaskell J."/>
            <person name="Kersten P."/>
            <person name="Larrondo L.F."/>
            <person name="Canessa P."/>
            <person name="Martinez D."/>
            <person name="Hibbett D."/>
            <person name="Schmoll M."/>
            <person name="Kubicek C.P."/>
            <person name="Martinez A.T."/>
            <person name="Yadav J."/>
            <person name="Master E."/>
            <person name="Magnuson J.K."/>
            <person name="James T."/>
            <person name="Yaver D."/>
            <person name="Berka R."/>
            <person name="Labutti K."/>
            <person name="Lipzen A."/>
            <person name="Aerts A."/>
            <person name="Barry K."/>
            <person name="Henrissat B."/>
            <person name="Blanchette R."/>
            <person name="Grigoriev I."/>
            <person name="Cullen D."/>
        </authorList>
    </citation>
    <scope>NUCLEOTIDE SEQUENCE [LARGE SCALE GENOMIC DNA]</scope>
    <source>
        <strain evidence="2 3">MAD-698-R-SB12</strain>
    </source>
</reference>
<accession>A0A1X6N3T5</accession>
<evidence type="ECO:0000313" key="2">
    <source>
        <dbReference type="EMBL" id="OSX63136.1"/>
    </source>
</evidence>